<reference evidence="2 3" key="1">
    <citation type="submission" date="2019-11" db="EMBL/GenBank/DDBJ databases">
        <title>Whole genome sequence of Oryza granulata.</title>
        <authorList>
            <person name="Li W."/>
        </authorList>
    </citation>
    <scope>NUCLEOTIDE SEQUENCE [LARGE SCALE GENOMIC DNA]</scope>
    <source>
        <strain evidence="3">cv. Menghai</strain>
        <tissue evidence="2">Leaf</tissue>
    </source>
</reference>
<evidence type="ECO:0000313" key="2">
    <source>
        <dbReference type="EMBL" id="KAF0894562.1"/>
    </source>
</evidence>
<evidence type="ECO:0008006" key="4">
    <source>
        <dbReference type="Google" id="ProtNLM"/>
    </source>
</evidence>
<comment type="caution">
    <text evidence="2">The sequence shown here is derived from an EMBL/GenBank/DDBJ whole genome shotgun (WGS) entry which is preliminary data.</text>
</comment>
<name>A0A6G1C309_9ORYZ</name>
<feature type="region of interest" description="Disordered" evidence="1">
    <location>
        <begin position="63"/>
        <end position="87"/>
    </location>
</feature>
<protein>
    <recommendedName>
        <fullName evidence="4">DUF834 domain-containing protein</fullName>
    </recommendedName>
</protein>
<organism evidence="2 3">
    <name type="scientific">Oryza meyeriana var. granulata</name>
    <dbReference type="NCBI Taxonomy" id="110450"/>
    <lineage>
        <taxon>Eukaryota</taxon>
        <taxon>Viridiplantae</taxon>
        <taxon>Streptophyta</taxon>
        <taxon>Embryophyta</taxon>
        <taxon>Tracheophyta</taxon>
        <taxon>Spermatophyta</taxon>
        <taxon>Magnoliopsida</taxon>
        <taxon>Liliopsida</taxon>
        <taxon>Poales</taxon>
        <taxon>Poaceae</taxon>
        <taxon>BOP clade</taxon>
        <taxon>Oryzoideae</taxon>
        <taxon>Oryzeae</taxon>
        <taxon>Oryzinae</taxon>
        <taxon>Oryza</taxon>
        <taxon>Oryza meyeriana</taxon>
    </lineage>
</organism>
<sequence>MAATKRRFGEEERGIRDMSEGVLRGCLHRERERGKLIVVGMEEGSSNVGGISKCKVVEEMRDGMGGGEEMEGGREAEAMVEDSGESS</sequence>
<proteinExistence type="predicted"/>
<dbReference type="AlphaFoldDB" id="A0A6G1C309"/>
<feature type="compositionally biased region" description="Acidic residues" evidence="1">
    <location>
        <begin position="78"/>
        <end position="87"/>
    </location>
</feature>
<evidence type="ECO:0000313" key="3">
    <source>
        <dbReference type="Proteomes" id="UP000479710"/>
    </source>
</evidence>
<dbReference type="Proteomes" id="UP000479710">
    <property type="component" value="Unassembled WGS sequence"/>
</dbReference>
<dbReference type="EMBL" id="SPHZ02000010">
    <property type="protein sequence ID" value="KAF0894562.1"/>
    <property type="molecule type" value="Genomic_DNA"/>
</dbReference>
<keyword evidence="3" id="KW-1185">Reference proteome</keyword>
<accession>A0A6G1C309</accession>
<evidence type="ECO:0000256" key="1">
    <source>
        <dbReference type="SAM" id="MobiDB-lite"/>
    </source>
</evidence>
<gene>
    <name evidence="2" type="ORF">E2562_001864</name>
</gene>